<reference evidence="3" key="1">
    <citation type="submission" date="2025-08" db="UniProtKB">
        <authorList>
            <consortium name="Ensembl"/>
        </authorList>
    </citation>
    <scope>IDENTIFICATION</scope>
</reference>
<dbReference type="Gene3D" id="3.40.50.1110">
    <property type="entry name" value="SGNH hydrolase"/>
    <property type="match status" value="1"/>
</dbReference>
<dbReference type="InterPro" id="IPR036514">
    <property type="entry name" value="SGNH_hydro_sf"/>
</dbReference>
<dbReference type="Proteomes" id="UP000694392">
    <property type="component" value="Unplaced"/>
</dbReference>
<evidence type="ECO:0000256" key="1">
    <source>
        <dbReference type="ARBA" id="ARBA00037957"/>
    </source>
</evidence>
<accession>A0A8D0LC40</accession>
<evidence type="ECO:0008006" key="5">
    <source>
        <dbReference type="Google" id="ProtNLM"/>
    </source>
</evidence>
<organism evidence="3 4">
    <name type="scientific">Sphenodon punctatus</name>
    <name type="common">Tuatara</name>
    <name type="synonym">Hatteria punctata</name>
    <dbReference type="NCBI Taxonomy" id="8508"/>
    <lineage>
        <taxon>Eukaryota</taxon>
        <taxon>Metazoa</taxon>
        <taxon>Chordata</taxon>
        <taxon>Craniata</taxon>
        <taxon>Vertebrata</taxon>
        <taxon>Euteleostomi</taxon>
        <taxon>Lepidosauria</taxon>
        <taxon>Sphenodontia</taxon>
        <taxon>Sphenodontidae</taxon>
        <taxon>Sphenodon</taxon>
    </lineage>
</organism>
<dbReference type="SUPFAM" id="SSF52266">
    <property type="entry name" value="SGNH hydrolase"/>
    <property type="match status" value="1"/>
</dbReference>
<evidence type="ECO:0000313" key="4">
    <source>
        <dbReference type="Proteomes" id="UP000694392"/>
    </source>
</evidence>
<protein>
    <recommendedName>
        <fullName evidence="5">Family with sequence similarity 113</fullName>
    </recommendedName>
</protein>
<dbReference type="GeneTree" id="ENSGT00390000002231"/>
<dbReference type="PANTHER" id="PTHR14469">
    <property type="entry name" value="SARCOMA ANTIGEN NY-SAR-23"/>
    <property type="match status" value="1"/>
</dbReference>
<evidence type="ECO:0000256" key="2">
    <source>
        <dbReference type="SAM" id="MobiDB-lite"/>
    </source>
</evidence>
<dbReference type="PANTHER" id="PTHR14469:SF0">
    <property type="entry name" value="FAMILY WITH SEQUENCE SIMILARITY 113"/>
    <property type="match status" value="1"/>
</dbReference>
<name>A0A8D0LC40_SPHPU</name>
<evidence type="ECO:0000313" key="3">
    <source>
        <dbReference type="Ensembl" id="ENSSPUP00000024074.1"/>
    </source>
</evidence>
<proteinExistence type="inferred from homology"/>
<sequence>AELCFQSAEPRCAGAMVNFQAKEVQQLLHNKFVVILGDSIQRSVYKDLVTLLQKEDLTSSAQLRLKGELTFEGDCLVEGGRLEEMQNGTNYREVRQYCTDHHLVRFYFLTRAYSDYLESILDDFKEGPEPDLVLVNSCIWDLTRYHDGSPIYQYRLNLEKTFRRFSEVLPDECLVIWTSTMPLGPKTSGSLFEDSEHPTLRNDVIEANFYSAVLAKDRCFDVLDLHYHFRFDVWNRTKDGVHWNNVVHRKITHLLLEHVADAWGVEIPKKRPQEGDGARSPPARQVPGVGNRVCCRLPQPGAQQPARPWLAPSPSRPRPAGFTVAARETERRTSSRVRGANGLPRKPAAPSSPAHARLLDPWTPPHQGKPHRR</sequence>
<feature type="region of interest" description="Disordered" evidence="2">
    <location>
        <begin position="269"/>
        <end position="373"/>
    </location>
</feature>
<comment type="similarity">
    <text evidence="1">Belongs to the PC-esterase family.</text>
</comment>
<reference evidence="3" key="2">
    <citation type="submission" date="2025-09" db="UniProtKB">
        <authorList>
            <consortium name="Ensembl"/>
        </authorList>
    </citation>
    <scope>IDENTIFICATION</scope>
</reference>
<dbReference type="AlphaFoldDB" id="A0A8D0LC40"/>
<keyword evidence="4" id="KW-1185">Reference proteome</keyword>
<dbReference type="Ensembl" id="ENSSPUT00000025677.1">
    <property type="protein sequence ID" value="ENSSPUP00000024074.1"/>
    <property type="gene ID" value="ENSSPUG00000018419.1"/>
</dbReference>